<dbReference type="Proteomes" id="UP000237440">
    <property type="component" value="Unassembled WGS sequence"/>
</dbReference>
<dbReference type="EMBL" id="MUJK01000001">
    <property type="protein sequence ID" value="POF43592.1"/>
    <property type="molecule type" value="Genomic_DNA"/>
</dbReference>
<name>A0A2S3VUH8_9PSED</name>
<evidence type="ECO:0000313" key="1">
    <source>
        <dbReference type="EMBL" id="POF43592.1"/>
    </source>
</evidence>
<dbReference type="OrthoDB" id="6901933at2"/>
<evidence type="ECO:0000313" key="2">
    <source>
        <dbReference type="Proteomes" id="UP000237440"/>
    </source>
</evidence>
<comment type="caution">
    <text evidence="1">The sequence shown here is derived from an EMBL/GenBank/DDBJ whole genome shotgun (WGS) entry which is preliminary data.</text>
</comment>
<reference evidence="2" key="1">
    <citation type="submission" date="2017-02" db="EMBL/GenBank/DDBJ databases">
        <authorList>
            <person name="Furmanczyk E.M."/>
        </authorList>
    </citation>
    <scope>NUCLEOTIDE SEQUENCE [LARGE SCALE GENOMIC DNA]</scope>
    <source>
        <strain evidence="2">AP3_22</strain>
    </source>
</reference>
<protein>
    <submittedName>
        <fullName evidence="1">Uncharacterized protein</fullName>
    </submittedName>
</protein>
<accession>A0A2S3VUH8</accession>
<proteinExistence type="predicted"/>
<dbReference type="AlphaFoldDB" id="A0A2S3VUH8"/>
<keyword evidence="2" id="KW-1185">Reference proteome</keyword>
<organism evidence="1 2">
    <name type="scientific">Pseudomonas laurylsulfativorans</name>
    <dbReference type="NCBI Taxonomy" id="1943631"/>
    <lineage>
        <taxon>Bacteria</taxon>
        <taxon>Pseudomonadati</taxon>
        <taxon>Pseudomonadota</taxon>
        <taxon>Gammaproteobacteria</taxon>
        <taxon>Pseudomonadales</taxon>
        <taxon>Pseudomonadaceae</taxon>
        <taxon>Pseudomonas</taxon>
    </lineage>
</organism>
<sequence length="91" mass="9553">MSAPITRTSGQGTISAIRDVKVESVSTTFAMVMPEGGRCTLAIRIGPNKTAEGSACFMVGDAVRYTLTQGLDGTSLKVQDLVKSGVDNWVT</sequence>
<dbReference type="RefSeq" id="WP_103393221.1">
    <property type="nucleotide sequence ID" value="NZ_MUJK01000001.1"/>
</dbReference>
<gene>
    <name evidence="1" type="ORF">B0D71_01900</name>
</gene>